<dbReference type="PANTHER" id="PTHR11902">
    <property type="entry name" value="ENOLASE"/>
    <property type="match status" value="1"/>
</dbReference>
<comment type="pathway">
    <text evidence="2">Carbohydrate degradation; glycolysis; pyruvate from D-glyceraldehyde 3-phosphate: step 4/5.</text>
</comment>
<comment type="caution">
    <text evidence="13">The sequence shown here is derived from an EMBL/GenBank/DDBJ whole genome shotgun (WGS) entry which is preliminary data.</text>
</comment>
<dbReference type="SMART" id="SM01192">
    <property type="entry name" value="Enolase_C"/>
    <property type="match status" value="1"/>
</dbReference>
<accession>A0AA35RIP8</accession>
<feature type="domain" description="Enolase C-terminal TIM barrel" evidence="11">
    <location>
        <begin position="261"/>
        <end position="549"/>
    </location>
</feature>
<sequence>MEAVCKGAKSEGGTTIGILPGGSPGTANDYVDIPVATNMGYARNVAVVSTGSSVIAVGGAFGTLSEIAYALSYGIPVVSLNSWPLTLRGDGQPVGDGYIIADDPADAVQKAIAAAEARTVDTGTVAFSEPITRALDSRGNPTVEAEVTLTDGSVGLALVPSGASTGRYEALELRDGDASRFGGNGTKTAVANVNDRIAPALKGTSPFVQRDIDAALRELDGSDDKSGLGANAVLAVSMAAARAASVSAGDSLWRHLSDGRPVSLPVPMLNILNGGRHASNSADVQEFMVAPAGFERFSDALRAGVEIYQSLKSILRDSGHNLNVGDEGGFAPTLPSNRDAIEVVLQAIASAGYEPGRQVYIALDVAASELWNAETGEYDLAREGTSLSAEQLVALYAGWCDEYPIISIEDGLFEDDWDGWTTLTQQLGNRIQLVGDDLLVTNISRLRRGIDTAAANAILLKPNQIGTISETEDALSMARDAGWTAVMSHRSGETEDTTIADLAVAWDVGQIKTGAPARSERVAKYNRLLRIEAELGPDARYAGKSIYRHLIL</sequence>
<dbReference type="InterPro" id="IPR041164">
    <property type="entry name" value="LDcluster4"/>
</dbReference>
<keyword evidence="8" id="KW-0456">Lyase</keyword>
<evidence type="ECO:0000256" key="9">
    <source>
        <dbReference type="ARBA" id="ARBA00031125"/>
    </source>
</evidence>
<dbReference type="Pfam" id="PF00113">
    <property type="entry name" value="Enolase_C"/>
    <property type="match status" value="1"/>
</dbReference>
<dbReference type="Gene3D" id="3.30.390.10">
    <property type="entry name" value="Enolase-like, N-terminal domain"/>
    <property type="match status" value="1"/>
</dbReference>
<evidence type="ECO:0000256" key="7">
    <source>
        <dbReference type="ARBA" id="ARBA00023152"/>
    </source>
</evidence>
<evidence type="ECO:0000259" key="11">
    <source>
        <dbReference type="SMART" id="SM01192"/>
    </source>
</evidence>
<dbReference type="Gene3D" id="3.20.20.120">
    <property type="entry name" value="Enolase-like C-terminal domain"/>
    <property type="match status" value="1"/>
</dbReference>
<dbReference type="InterPro" id="IPR020809">
    <property type="entry name" value="Enolase_CS"/>
</dbReference>
<dbReference type="GO" id="GO:0006096">
    <property type="term" value="P:glycolytic process"/>
    <property type="evidence" value="ECO:0007669"/>
    <property type="project" value="UniProtKB-KW"/>
</dbReference>
<dbReference type="InterPro" id="IPR029017">
    <property type="entry name" value="Enolase-like_N"/>
</dbReference>
<dbReference type="GO" id="GO:0000015">
    <property type="term" value="C:phosphopyruvate hydratase complex"/>
    <property type="evidence" value="ECO:0007669"/>
    <property type="project" value="InterPro"/>
</dbReference>
<evidence type="ECO:0000313" key="14">
    <source>
        <dbReference type="Proteomes" id="UP001174909"/>
    </source>
</evidence>
<evidence type="ECO:0000256" key="3">
    <source>
        <dbReference type="ARBA" id="ARBA00009604"/>
    </source>
</evidence>
<dbReference type="SMART" id="SM01193">
    <property type="entry name" value="Enolase_N"/>
    <property type="match status" value="1"/>
</dbReference>
<protein>
    <recommendedName>
        <fullName evidence="5">Enolase</fullName>
        <ecNumber evidence="4">4.2.1.11</ecNumber>
    </recommendedName>
    <alternativeName>
        <fullName evidence="9">2-phospho-D-glycerate hydro-lyase</fullName>
    </alternativeName>
    <alternativeName>
        <fullName evidence="10">2-phosphoglycerate dehydratase</fullName>
    </alternativeName>
</protein>
<gene>
    <name evidence="13" type="ORF">GBAR_LOCUS7327</name>
</gene>
<dbReference type="NCBIfam" id="TIGR01060">
    <property type="entry name" value="eno"/>
    <property type="match status" value="1"/>
</dbReference>
<dbReference type="InterPro" id="IPR036849">
    <property type="entry name" value="Enolase-like_C_sf"/>
</dbReference>
<dbReference type="EMBL" id="CASHTH010001096">
    <property type="protein sequence ID" value="CAI8011326.1"/>
    <property type="molecule type" value="Genomic_DNA"/>
</dbReference>
<organism evidence="13 14">
    <name type="scientific">Geodia barretti</name>
    <name type="common">Barrett's horny sponge</name>
    <dbReference type="NCBI Taxonomy" id="519541"/>
    <lineage>
        <taxon>Eukaryota</taxon>
        <taxon>Metazoa</taxon>
        <taxon>Porifera</taxon>
        <taxon>Demospongiae</taxon>
        <taxon>Heteroscleromorpha</taxon>
        <taxon>Tetractinellida</taxon>
        <taxon>Astrophorina</taxon>
        <taxon>Geodiidae</taxon>
        <taxon>Geodia</taxon>
    </lineage>
</organism>
<dbReference type="CDD" id="cd03313">
    <property type="entry name" value="enolase"/>
    <property type="match status" value="1"/>
</dbReference>
<evidence type="ECO:0000256" key="8">
    <source>
        <dbReference type="ARBA" id="ARBA00023239"/>
    </source>
</evidence>
<dbReference type="SUPFAM" id="SSF51604">
    <property type="entry name" value="Enolase C-terminal domain-like"/>
    <property type="match status" value="1"/>
</dbReference>
<dbReference type="GO" id="GO:0000287">
    <property type="term" value="F:magnesium ion binding"/>
    <property type="evidence" value="ECO:0007669"/>
    <property type="project" value="InterPro"/>
</dbReference>
<dbReference type="PROSITE" id="PS00164">
    <property type="entry name" value="ENOLASE"/>
    <property type="match status" value="1"/>
</dbReference>
<proteinExistence type="inferred from homology"/>
<dbReference type="Pfam" id="PF03952">
    <property type="entry name" value="Enolase_N"/>
    <property type="match status" value="1"/>
</dbReference>
<dbReference type="Pfam" id="PF18306">
    <property type="entry name" value="LDcluster4"/>
    <property type="match status" value="1"/>
</dbReference>
<dbReference type="AlphaFoldDB" id="A0AA35RIP8"/>
<evidence type="ECO:0000256" key="10">
    <source>
        <dbReference type="ARBA" id="ARBA00032132"/>
    </source>
</evidence>
<dbReference type="EC" id="4.2.1.11" evidence="4"/>
<dbReference type="SUPFAM" id="SSF102405">
    <property type="entry name" value="MCP/YpsA-like"/>
    <property type="match status" value="1"/>
</dbReference>
<reference evidence="13" key="1">
    <citation type="submission" date="2023-03" db="EMBL/GenBank/DDBJ databases">
        <authorList>
            <person name="Steffen K."/>
            <person name="Cardenas P."/>
        </authorList>
    </citation>
    <scope>NUCLEOTIDE SEQUENCE</scope>
</reference>
<evidence type="ECO:0000256" key="2">
    <source>
        <dbReference type="ARBA" id="ARBA00005031"/>
    </source>
</evidence>
<dbReference type="HAMAP" id="MF_00318">
    <property type="entry name" value="Enolase"/>
    <property type="match status" value="1"/>
</dbReference>
<dbReference type="Gene3D" id="3.40.50.450">
    <property type="match status" value="1"/>
</dbReference>
<evidence type="ECO:0000256" key="6">
    <source>
        <dbReference type="ARBA" id="ARBA00022842"/>
    </source>
</evidence>
<dbReference type="SUPFAM" id="SSF54826">
    <property type="entry name" value="Enolase N-terminal domain-like"/>
    <property type="match status" value="1"/>
</dbReference>
<evidence type="ECO:0000256" key="4">
    <source>
        <dbReference type="ARBA" id="ARBA00012058"/>
    </source>
</evidence>
<dbReference type="PANTHER" id="PTHR11902:SF1">
    <property type="entry name" value="ENOLASE"/>
    <property type="match status" value="1"/>
</dbReference>
<evidence type="ECO:0000256" key="5">
    <source>
        <dbReference type="ARBA" id="ARBA00017068"/>
    </source>
</evidence>
<feature type="domain" description="Enolase N-terminal" evidence="12">
    <location>
        <begin position="131"/>
        <end position="256"/>
    </location>
</feature>
<name>A0AA35RIP8_GEOBA</name>
<dbReference type="Proteomes" id="UP001174909">
    <property type="component" value="Unassembled WGS sequence"/>
</dbReference>
<keyword evidence="6" id="KW-0460">Magnesium</keyword>
<dbReference type="InterPro" id="IPR020810">
    <property type="entry name" value="Enolase_C"/>
</dbReference>
<dbReference type="PRINTS" id="PR00148">
    <property type="entry name" value="ENOLASE"/>
</dbReference>
<comment type="cofactor">
    <cofactor evidence="1">
        <name>Mg(2+)</name>
        <dbReference type="ChEBI" id="CHEBI:18420"/>
    </cofactor>
</comment>
<keyword evidence="7" id="KW-0324">Glycolysis</keyword>
<evidence type="ECO:0000313" key="13">
    <source>
        <dbReference type="EMBL" id="CAI8011326.1"/>
    </source>
</evidence>
<dbReference type="SFLD" id="SFLDS00001">
    <property type="entry name" value="Enolase"/>
    <property type="match status" value="1"/>
</dbReference>
<dbReference type="InterPro" id="IPR000941">
    <property type="entry name" value="Enolase"/>
</dbReference>
<dbReference type="SFLD" id="SFLDG00178">
    <property type="entry name" value="enolase"/>
    <property type="match status" value="1"/>
</dbReference>
<dbReference type="InterPro" id="IPR020811">
    <property type="entry name" value="Enolase_N"/>
</dbReference>
<evidence type="ECO:0000256" key="1">
    <source>
        <dbReference type="ARBA" id="ARBA00001946"/>
    </source>
</evidence>
<dbReference type="SFLD" id="SFLDF00002">
    <property type="entry name" value="enolase"/>
    <property type="match status" value="1"/>
</dbReference>
<keyword evidence="14" id="KW-1185">Reference proteome</keyword>
<dbReference type="GO" id="GO:0004634">
    <property type="term" value="F:phosphopyruvate hydratase activity"/>
    <property type="evidence" value="ECO:0007669"/>
    <property type="project" value="UniProtKB-EC"/>
</dbReference>
<evidence type="ECO:0000259" key="12">
    <source>
        <dbReference type="SMART" id="SM01193"/>
    </source>
</evidence>
<comment type="similarity">
    <text evidence="3">Belongs to the enolase family.</text>
</comment>